<feature type="compositionally biased region" description="Basic residues" evidence="1">
    <location>
        <begin position="65"/>
        <end position="80"/>
    </location>
</feature>
<feature type="region of interest" description="Disordered" evidence="1">
    <location>
        <begin position="1"/>
        <end position="80"/>
    </location>
</feature>
<evidence type="ECO:0000313" key="3">
    <source>
        <dbReference type="Proteomes" id="UP000886998"/>
    </source>
</evidence>
<keyword evidence="3" id="KW-1185">Reference proteome</keyword>
<protein>
    <submittedName>
        <fullName evidence="2">Uncharacterized protein</fullName>
    </submittedName>
</protein>
<dbReference type="EMBL" id="BMAV01006101">
    <property type="protein sequence ID" value="GFY47774.1"/>
    <property type="molecule type" value="Genomic_DNA"/>
</dbReference>
<feature type="compositionally biased region" description="Basic and acidic residues" evidence="1">
    <location>
        <begin position="1"/>
        <end position="11"/>
    </location>
</feature>
<organism evidence="2 3">
    <name type="scientific">Trichonephila inaurata madagascariensis</name>
    <dbReference type="NCBI Taxonomy" id="2747483"/>
    <lineage>
        <taxon>Eukaryota</taxon>
        <taxon>Metazoa</taxon>
        <taxon>Ecdysozoa</taxon>
        <taxon>Arthropoda</taxon>
        <taxon>Chelicerata</taxon>
        <taxon>Arachnida</taxon>
        <taxon>Araneae</taxon>
        <taxon>Araneomorphae</taxon>
        <taxon>Entelegynae</taxon>
        <taxon>Araneoidea</taxon>
        <taxon>Nephilidae</taxon>
        <taxon>Trichonephila</taxon>
        <taxon>Trichonephila inaurata</taxon>
    </lineage>
</organism>
<evidence type="ECO:0000313" key="2">
    <source>
        <dbReference type="EMBL" id="GFY47774.1"/>
    </source>
</evidence>
<dbReference type="AlphaFoldDB" id="A0A8X6X860"/>
<accession>A0A8X6X860</accession>
<dbReference type="Proteomes" id="UP000886998">
    <property type="component" value="Unassembled WGS sequence"/>
</dbReference>
<proteinExistence type="predicted"/>
<name>A0A8X6X860_9ARAC</name>
<evidence type="ECO:0000256" key="1">
    <source>
        <dbReference type="SAM" id="MobiDB-lite"/>
    </source>
</evidence>
<feature type="compositionally biased region" description="Pro residues" evidence="1">
    <location>
        <begin position="51"/>
        <end position="60"/>
    </location>
</feature>
<reference evidence="2" key="1">
    <citation type="submission" date="2020-08" db="EMBL/GenBank/DDBJ databases">
        <title>Multicomponent nature underlies the extraordinary mechanical properties of spider dragline silk.</title>
        <authorList>
            <person name="Kono N."/>
            <person name="Nakamura H."/>
            <person name="Mori M."/>
            <person name="Yoshida Y."/>
            <person name="Ohtoshi R."/>
            <person name="Malay A.D."/>
            <person name="Moran D.A.P."/>
            <person name="Tomita M."/>
            <person name="Numata K."/>
            <person name="Arakawa K."/>
        </authorList>
    </citation>
    <scope>NUCLEOTIDE SEQUENCE</scope>
</reference>
<gene>
    <name evidence="2" type="ORF">TNIN_81031</name>
</gene>
<dbReference type="OrthoDB" id="10479171at2759"/>
<sequence>MKCLWHGDKTKTIQHHPNIASTPEFERVTAGGDDGPPDRRGGRGGGCPPRRGAPPAPAPGSWPTHPRRKKIPALRGKRGCRHSEKVIHQLVMTKGLLSVGVGDK</sequence>
<comment type="caution">
    <text evidence="2">The sequence shown here is derived from an EMBL/GenBank/DDBJ whole genome shotgun (WGS) entry which is preliminary data.</text>
</comment>